<name>A0A9N7Y6Y6_PLEPL</name>
<organism evidence="1 2">
    <name type="scientific">Pleuronectes platessa</name>
    <name type="common">European plaice</name>
    <dbReference type="NCBI Taxonomy" id="8262"/>
    <lineage>
        <taxon>Eukaryota</taxon>
        <taxon>Metazoa</taxon>
        <taxon>Chordata</taxon>
        <taxon>Craniata</taxon>
        <taxon>Vertebrata</taxon>
        <taxon>Euteleostomi</taxon>
        <taxon>Actinopterygii</taxon>
        <taxon>Neopterygii</taxon>
        <taxon>Teleostei</taxon>
        <taxon>Neoteleostei</taxon>
        <taxon>Acanthomorphata</taxon>
        <taxon>Carangaria</taxon>
        <taxon>Pleuronectiformes</taxon>
        <taxon>Pleuronectoidei</taxon>
        <taxon>Pleuronectidae</taxon>
        <taxon>Pleuronectes</taxon>
    </lineage>
</organism>
<comment type="caution">
    <text evidence="1">The sequence shown here is derived from an EMBL/GenBank/DDBJ whole genome shotgun (WGS) entry which is preliminary data.</text>
</comment>
<evidence type="ECO:0000313" key="1">
    <source>
        <dbReference type="EMBL" id="CAB1414902.1"/>
    </source>
</evidence>
<dbReference type="AlphaFoldDB" id="A0A9N7Y6Y6"/>
<gene>
    <name evidence="1" type="ORF">PLEPLA_LOCUS2614</name>
</gene>
<reference evidence="1" key="1">
    <citation type="submission" date="2020-03" db="EMBL/GenBank/DDBJ databases">
        <authorList>
            <person name="Weist P."/>
        </authorList>
    </citation>
    <scope>NUCLEOTIDE SEQUENCE</scope>
</reference>
<proteinExistence type="predicted"/>
<dbReference type="EMBL" id="CADEAL010000128">
    <property type="protein sequence ID" value="CAB1414902.1"/>
    <property type="molecule type" value="Genomic_DNA"/>
</dbReference>
<accession>A0A9N7Y6Y6</accession>
<evidence type="ECO:0000313" key="2">
    <source>
        <dbReference type="Proteomes" id="UP001153269"/>
    </source>
</evidence>
<protein>
    <submittedName>
        <fullName evidence="1">Uncharacterized protein</fullName>
    </submittedName>
</protein>
<keyword evidence="2" id="KW-1185">Reference proteome</keyword>
<sequence length="109" mass="11853">MKKPLAPLASSFIIPQPNITGYDPAHETRPSLALPPTPGVCLSLRVRELVYAKARRASVEHCRVMHALSQVDSGRECARHSQSTELGNFMLLGAYSTHPGAMRCEVGGR</sequence>
<dbReference type="Proteomes" id="UP001153269">
    <property type="component" value="Unassembled WGS sequence"/>
</dbReference>